<keyword evidence="3" id="KW-1185">Reference proteome</keyword>
<dbReference type="Proteomes" id="UP000837857">
    <property type="component" value="Chromosome 12"/>
</dbReference>
<dbReference type="EMBL" id="OW152824">
    <property type="protein sequence ID" value="CAH2040096.1"/>
    <property type="molecule type" value="Genomic_DNA"/>
</dbReference>
<proteinExistence type="predicted"/>
<gene>
    <name evidence="2" type="ORF">IPOD504_LOCUS2277</name>
</gene>
<reference evidence="2" key="1">
    <citation type="submission" date="2022-03" db="EMBL/GenBank/DDBJ databases">
        <authorList>
            <person name="Martin H S."/>
        </authorList>
    </citation>
    <scope>NUCLEOTIDE SEQUENCE</scope>
</reference>
<organism evidence="2 3">
    <name type="scientific">Iphiclides podalirius</name>
    <name type="common">scarce swallowtail</name>
    <dbReference type="NCBI Taxonomy" id="110791"/>
    <lineage>
        <taxon>Eukaryota</taxon>
        <taxon>Metazoa</taxon>
        <taxon>Ecdysozoa</taxon>
        <taxon>Arthropoda</taxon>
        <taxon>Hexapoda</taxon>
        <taxon>Insecta</taxon>
        <taxon>Pterygota</taxon>
        <taxon>Neoptera</taxon>
        <taxon>Endopterygota</taxon>
        <taxon>Lepidoptera</taxon>
        <taxon>Glossata</taxon>
        <taxon>Ditrysia</taxon>
        <taxon>Papilionoidea</taxon>
        <taxon>Papilionidae</taxon>
        <taxon>Papilioninae</taxon>
        <taxon>Iphiclides</taxon>
    </lineage>
</organism>
<evidence type="ECO:0000313" key="2">
    <source>
        <dbReference type="EMBL" id="CAH2040096.1"/>
    </source>
</evidence>
<protein>
    <submittedName>
        <fullName evidence="2">Uncharacterized protein</fullName>
    </submittedName>
</protein>
<evidence type="ECO:0000256" key="1">
    <source>
        <dbReference type="SAM" id="MobiDB-lite"/>
    </source>
</evidence>
<sequence>MIYNGFERANIGIRSDASPFTKAAPSGRGAGGRRERGRGGARGGGEAAYLRRRPLRAPPPRRVATGAGATRPPSNYG</sequence>
<feature type="non-terminal residue" evidence="2">
    <location>
        <position position="77"/>
    </location>
</feature>
<evidence type="ECO:0000313" key="3">
    <source>
        <dbReference type="Proteomes" id="UP000837857"/>
    </source>
</evidence>
<name>A0ABN8HUY7_9NEOP</name>
<feature type="region of interest" description="Disordered" evidence="1">
    <location>
        <begin position="1"/>
        <end position="77"/>
    </location>
</feature>
<accession>A0ABN8HUY7</accession>